<dbReference type="Proteomes" id="UP000298763">
    <property type="component" value="Chromosome"/>
</dbReference>
<sequence length="198" mass="22863">MSKYNDEYVFILKNEDDLRLPSLKADITTSQRQYDVEPVPTDSSPYVFFNGWREENIRDGSKDHVANILFEGANFMVRDHIRELLLQRELPGLTMHPSIYLDDAGNRHEGFWFLTFKSELDCWDRDRSTFMPGTSTRDMVFNYSLSAEVLNAIPLQQRLLFQMGGTLESPVLCHRSLAAIFRQNGDSGAMLKAVRDYP</sequence>
<accession>A0A4P8HYT4</accession>
<evidence type="ECO:0000313" key="2">
    <source>
        <dbReference type="EMBL" id="QCP14192.1"/>
    </source>
</evidence>
<gene>
    <name evidence="2" type="ORF">FCL38_30080</name>
    <name evidence="1" type="ORF">FHS02_002833</name>
</gene>
<dbReference type="EMBL" id="JACHXS010000004">
    <property type="protein sequence ID" value="MBB3222023.1"/>
    <property type="molecule type" value="Genomic_DNA"/>
</dbReference>
<dbReference type="EMBL" id="CP040017">
    <property type="protein sequence ID" value="QCP14192.1"/>
    <property type="molecule type" value="Genomic_DNA"/>
</dbReference>
<dbReference type="OrthoDB" id="5880742at2"/>
<evidence type="ECO:0000313" key="3">
    <source>
        <dbReference type="Proteomes" id="UP000298763"/>
    </source>
</evidence>
<keyword evidence="3" id="KW-1185">Reference proteome</keyword>
<protein>
    <submittedName>
        <fullName evidence="1">Uncharacterized protein</fullName>
    </submittedName>
</protein>
<name>A0A4P8HYT4_9BURK</name>
<proteinExistence type="predicted"/>
<evidence type="ECO:0000313" key="4">
    <source>
        <dbReference type="Proteomes" id="UP000584325"/>
    </source>
</evidence>
<reference evidence="1 4" key="2">
    <citation type="submission" date="2020-08" db="EMBL/GenBank/DDBJ databases">
        <title>Genomic Encyclopedia of Type Strains, Phase III (KMG-III): the genomes of soil and plant-associated and newly described type strains.</title>
        <authorList>
            <person name="Whitman W."/>
        </authorList>
    </citation>
    <scope>NUCLEOTIDE SEQUENCE [LARGE SCALE GENOMIC DNA]</scope>
    <source>
        <strain evidence="1 4">CECT 7753</strain>
    </source>
</reference>
<dbReference type="Proteomes" id="UP000584325">
    <property type="component" value="Unassembled WGS sequence"/>
</dbReference>
<dbReference type="AlphaFoldDB" id="A0A4P8HYT4"/>
<evidence type="ECO:0000313" key="1">
    <source>
        <dbReference type="EMBL" id="MBB3222023.1"/>
    </source>
</evidence>
<dbReference type="RefSeq" id="WP_137316964.1">
    <property type="nucleotide sequence ID" value="NZ_CP040017.1"/>
</dbReference>
<organism evidence="1 4">
    <name type="scientific">Pseudoduganella umbonata</name>
    <dbReference type="NCBI Taxonomy" id="864828"/>
    <lineage>
        <taxon>Bacteria</taxon>
        <taxon>Pseudomonadati</taxon>
        <taxon>Pseudomonadota</taxon>
        <taxon>Betaproteobacteria</taxon>
        <taxon>Burkholderiales</taxon>
        <taxon>Oxalobacteraceae</taxon>
        <taxon>Telluria group</taxon>
        <taxon>Pseudoduganella</taxon>
    </lineage>
</organism>
<reference evidence="2 3" key="1">
    <citation type="submission" date="2019-05" db="EMBL/GenBank/DDBJ databases">
        <title>Draft Genome Sequences of Six Type Strains of the Genus Massilia.</title>
        <authorList>
            <person name="Miess H."/>
            <person name="Frediansyhah A."/>
            <person name="Gross H."/>
        </authorList>
    </citation>
    <scope>NUCLEOTIDE SEQUENCE [LARGE SCALE GENOMIC DNA]</scope>
    <source>
        <strain evidence="2 3">DSMZ 26121</strain>
    </source>
</reference>